<proteinExistence type="predicted"/>
<dbReference type="GO" id="GO:0046819">
    <property type="term" value="P:protein secretion by the type V secretion system"/>
    <property type="evidence" value="ECO:0007669"/>
    <property type="project" value="TreeGrafter"/>
</dbReference>
<dbReference type="Gene3D" id="2.40.160.50">
    <property type="entry name" value="membrane protein fhac: a member of the omp85/tpsb transporter family"/>
    <property type="match status" value="1"/>
</dbReference>
<feature type="domain" description="ShlB POTRA" evidence="6">
    <location>
        <begin position="165"/>
        <end position="215"/>
    </location>
</feature>
<dbReference type="PANTHER" id="PTHR34597:SF3">
    <property type="entry name" value="OUTER MEMBRANE TRANSPORTER CDIB"/>
    <property type="match status" value="1"/>
</dbReference>
<dbReference type="InterPro" id="IPR027282">
    <property type="entry name" value="TPS"/>
</dbReference>
<dbReference type="Pfam" id="PF03865">
    <property type="entry name" value="ShlB"/>
    <property type="match status" value="1"/>
</dbReference>
<protein>
    <submittedName>
        <fullName evidence="7">Polypeptide-transport-associated domain-containing protein</fullName>
    </submittedName>
</protein>
<keyword evidence="2" id="KW-0812">Transmembrane</keyword>
<accession>A0A455VUE9</accession>
<sequence>MGLFCFHLYSGSFEVHKAINMNISRTGLVLICLFATQPGIGYAEPTTAQQQDQARREQLAPQGKSLLTADSAQTDDELTLPKESVCYNIQRLNIDNMQSLPHWLTFRDLIRQSENRCIGVKGIKAIHTAVQNRLIAHGFITTRVLIPEQNLHEGTLTLRILPGRISEIDLQDKSVHRMNNFPERQDDLLDLRGLEQGLENLQRIPGSQASIRLVPGEKPGDTRVEVTRNQRKSWRLGSWFDDSGSKYTGRYQGGLAVYLDNPTSLNDMFYAAYGGGFKNENGRRSDNTSAYYSVPWGYWMLELYASQYRTTQTLHSGDFQYHYSSDEKLMTAALSRVVYRSASQKTTLGFKAIKRDSRYDLNDVEVEVQHRDTSSWQLSLEHLAYLPFGQLTTGLSYQHAAPWFGEQADAEEMVGSADAQARIITLTADGTFPFKLGKYALSYEPHFKQQTSPDRLTQPDKFTIGNRWTVRGFDGESSLYADKGWYLRNDINLNLPTWGMQPYIGADYGEVSGSENDYWSGAHIAGAVAGVRGVKGKLGYDIFAGVPLAKPDEMHTSPVTLGFSMQWQY</sequence>
<dbReference type="EMBL" id="AP019533">
    <property type="protein sequence ID" value="BBI94508.1"/>
    <property type="molecule type" value="Genomic_DNA"/>
</dbReference>
<name>A0A455VUE9_ENTAS</name>
<dbReference type="GO" id="GO:0008320">
    <property type="term" value="F:protein transmembrane transporter activity"/>
    <property type="evidence" value="ECO:0007669"/>
    <property type="project" value="TreeGrafter"/>
</dbReference>
<reference evidence="7" key="1">
    <citation type="submission" date="2019-03" db="EMBL/GenBank/DDBJ databases">
        <title>Complete genome sequences of Enterobacter asburiae str. MRY18-106 isolated from a patient in Japan.</title>
        <authorList>
            <person name="Sekizuka T."/>
            <person name="Matsui M."/>
            <person name="Takara T."/>
            <person name="Uechi A."/>
            <person name="Harakuni M."/>
            <person name="Kimura T."/>
            <person name="Suzuki S."/>
            <person name="Kuroda M."/>
        </authorList>
    </citation>
    <scope>NUCLEOTIDE SEQUENCE</scope>
    <source>
        <strain evidence="7">MRY18-106</strain>
    </source>
</reference>
<keyword evidence="1" id="KW-1134">Transmembrane beta strand</keyword>
<keyword evidence="3" id="KW-0998">Cell outer membrane</keyword>
<evidence type="ECO:0000259" key="5">
    <source>
        <dbReference type="Pfam" id="PF08479"/>
    </source>
</evidence>
<dbReference type="Pfam" id="PF08479">
    <property type="entry name" value="POTRA_2"/>
    <property type="match status" value="1"/>
</dbReference>
<dbReference type="GO" id="GO:0098046">
    <property type="term" value="C:type V protein secretion system complex"/>
    <property type="evidence" value="ECO:0007669"/>
    <property type="project" value="TreeGrafter"/>
</dbReference>
<dbReference type="InterPro" id="IPR035251">
    <property type="entry name" value="ShlB_POTRA"/>
</dbReference>
<dbReference type="Gene3D" id="3.10.20.310">
    <property type="entry name" value="membrane protein fhac"/>
    <property type="match status" value="1"/>
</dbReference>
<dbReference type="PANTHER" id="PTHR34597">
    <property type="entry name" value="SLR1661 PROTEIN"/>
    <property type="match status" value="1"/>
</dbReference>
<dbReference type="Pfam" id="PF17287">
    <property type="entry name" value="POTRA_3"/>
    <property type="match status" value="1"/>
</dbReference>
<evidence type="ECO:0000259" key="6">
    <source>
        <dbReference type="Pfam" id="PF17287"/>
    </source>
</evidence>
<dbReference type="InterPro" id="IPR005565">
    <property type="entry name" value="Hemolysn_activator_HlyB_C"/>
</dbReference>
<feature type="domain" description="Polypeptide-transport-associated ShlB-type" evidence="5">
    <location>
        <begin position="88"/>
        <end position="163"/>
    </location>
</feature>
<evidence type="ECO:0000313" key="7">
    <source>
        <dbReference type="EMBL" id="BBI94508.1"/>
    </source>
</evidence>
<gene>
    <name evidence="7" type="ORF">MRY18106EAS_10400</name>
</gene>
<evidence type="ECO:0000256" key="1">
    <source>
        <dbReference type="ARBA" id="ARBA00022452"/>
    </source>
</evidence>
<keyword evidence="1" id="KW-0472">Membrane</keyword>
<organism evidence="7">
    <name type="scientific">Enterobacter asburiae</name>
    <dbReference type="NCBI Taxonomy" id="61645"/>
    <lineage>
        <taxon>Bacteria</taxon>
        <taxon>Pseudomonadati</taxon>
        <taxon>Pseudomonadota</taxon>
        <taxon>Gammaproteobacteria</taxon>
        <taxon>Enterobacterales</taxon>
        <taxon>Enterobacteriaceae</taxon>
        <taxon>Enterobacter</taxon>
        <taxon>Enterobacter cloacae complex</taxon>
    </lineage>
</organism>
<dbReference type="PIRSF" id="PIRSF029745">
    <property type="entry name" value="FhaC"/>
    <property type="match status" value="1"/>
</dbReference>
<dbReference type="AlphaFoldDB" id="A0A455VUE9"/>
<evidence type="ECO:0000256" key="2">
    <source>
        <dbReference type="ARBA" id="ARBA00022692"/>
    </source>
</evidence>
<dbReference type="InterPro" id="IPR013686">
    <property type="entry name" value="Polypept-transport_assoc_ShlB"/>
</dbReference>
<dbReference type="InterPro" id="IPR051544">
    <property type="entry name" value="TPS_OM_transporter"/>
</dbReference>
<feature type="domain" description="Haemolysin activator HlyB C-terminal" evidence="4">
    <location>
        <begin position="220"/>
        <end position="533"/>
    </location>
</feature>
<evidence type="ECO:0000259" key="4">
    <source>
        <dbReference type="Pfam" id="PF03865"/>
    </source>
</evidence>
<evidence type="ECO:0000256" key="3">
    <source>
        <dbReference type="ARBA" id="ARBA00023237"/>
    </source>
</evidence>